<keyword evidence="5" id="KW-0256">Endoplasmic reticulum</keyword>
<dbReference type="InterPro" id="IPR007657">
    <property type="entry name" value="Glycosyltransferase_61"/>
</dbReference>
<dbReference type="PANTHER" id="PTHR20961:SF148">
    <property type="entry name" value="EGF DOMAIN-SPECIFIC O-LINKED N-ACETYLGLUCOSAMINE TRANSFERASE"/>
    <property type="match status" value="1"/>
</dbReference>
<evidence type="ECO:0000256" key="9">
    <source>
        <dbReference type="ARBA" id="ARBA00048317"/>
    </source>
</evidence>
<feature type="chain" id="PRO_5013456397" description="EGF domain-specific O-linked N-acetylglucosamine transferase" evidence="11">
    <location>
        <begin position="30"/>
        <end position="511"/>
    </location>
</feature>
<evidence type="ECO:0000256" key="1">
    <source>
        <dbReference type="ARBA" id="ARBA00011970"/>
    </source>
</evidence>
<evidence type="ECO:0000256" key="8">
    <source>
        <dbReference type="ARBA" id="ARBA00042574"/>
    </source>
</evidence>
<evidence type="ECO:0000256" key="6">
    <source>
        <dbReference type="ARBA" id="ARBA00023180"/>
    </source>
</evidence>
<name>A0A0K2UTC6_LEPSM</name>
<evidence type="ECO:0000256" key="2">
    <source>
        <dbReference type="ARBA" id="ARBA00022676"/>
    </source>
</evidence>
<protein>
    <recommendedName>
        <fullName evidence="7">EGF domain-specific O-linked N-acetylglucosamine transferase</fullName>
        <ecNumber evidence="1">2.4.1.255</ecNumber>
    </recommendedName>
    <alternativeName>
        <fullName evidence="8">Extracellular O-linked N-acetylglucosamine transferase</fullName>
    </alternativeName>
</protein>
<evidence type="ECO:0000256" key="11">
    <source>
        <dbReference type="SAM" id="SignalP"/>
    </source>
</evidence>
<evidence type="ECO:0000256" key="7">
    <source>
        <dbReference type="ARBA" id="ARBA00040944"/>
    </source>
</evidence>
<dbReference type="PANTHER" id="PTHR20961">
    <property type="entry name" value="GLYCOSYLTRANSFERASE"/>
    <property type="match status" value="1"/>
</dbReference>
<keyword evidence="4 11" id="KW-0732">Signal</keyword>
<evidence type="ECO:0000313" key="13">
    <source>
        <dbReference type="EMBL" id="CDW41513.1"/>
    </source>
</evidence>
<reference evidence="13" key="1">
    <citation type="submission" date="2014-05" db="EMBL/GenBank/DDBJ databases">
        <authorList>
            <person name="Chronopoulou M."/>
        </authorList>
    </citation>
    <scope>NUCLEOTIDE SEQUENCE</scope>
    <source>
        <tissue evidence="13">Whole organism</tissue>
    </source>
</reference>
<feature type="signal peptide" evidence="11">
    <location>
        <begin position="1"/>
        <end position="29"/>
    </location>
</feature>
<keyword evidence="2" id="KW-0328">Glycosyltransferase</keyword>
<evidence type="ECO:0000256" key="4">
    <source>
        <dbReference type="ARBA" id="ARBA00022729"/>
    </source>
</evidence>
<feature type="domain" description="Glycosyltransferase 61 catalytic" evidence="12">
    <location>
        <begin position="315"/>
        <end position="418"/>
    </location>
</feature>
<dbReference type="GO" id="GO:0097363">
    <property type="term" value="F:protein O-acetylglucosaminyltransferase activity"/>
    <property type="evidence" value="ECO:0007669"/>
    <property type="project" value="UniProtKB-EC"/>
</dbReference>
<dbReference type="Pfam" id="PF04577">
    <property type="entry name" value="Glyco_transf_61"/>
    <property type="match status" value="1"/>
</dbReference>
<proteinExistence type="predicted"/>
<evidence type="ECO:0000259" key="12">
    <source>
        <dbReference type="Pfam" id="PF04577"/>
    </source>
</evidence>
<dbReference type="EC" id="2.4.1.255" evidence="1"/>
<sequence>MSMCPFLNPSTLALLLSIYCGSWNHLSVGISCEDKYRIPSSHVTPLLHQFHDLDCFYEPQLEDKECWGYETQKCPHLRNPIYSNCENPKDFFKQADFGYVDGFRKSIKRICSSGHSRLECSDKLTFCRGKNIFIDFKTIPQKRNQVLRYDINVLKPGEIGGQCKLDSSLLKSQLQLMSSLQSWAPELRNFVSVKELECDEIIETPTMIIKLDATVNIYHHFCDFFNIYASLHVNASDRNPNMYSDDVRVLIWENQPYLSSLGPVWQAFTKYPLWNLNTFGGKKVCFKNAIFPLLPRMVYGLFYNTPITDGCRGSSLFKAFSEFIPKRLNLPWAAEPDGEKIRVTILSRRTKHRRILNVDALMKILSLKGMYKVNLAEFTPKTDYIYQLDIIMNTDILVGIHGAGLSHMLFLPEWAVVLELSDCDDPSCYFDLTRLRGLKHIGPLKSTEKEDQGHHPTMKGSHAKFTNYSFDPDEFLSYVEEGTIYIKNHTAFRKLNKSYNEDIVTITRNEL</sequence>
<dbReference type="EMBL" id="HACA01024152">
    <property type="protein sequence ID" value="CDW41513.1"/>
    <property type="molecule type" value="Transcribed_RNA"/>
</dbReference>
<comment type="catalytic activity">
    <reaction evidence="9">
        <text>L-seryl-[protein] + UDP-N-acetyl-alpha-D-glucosamine = 3-O-(N-acetyl-beta-D-glucosaminyl)-L-seryl-[protein] + UDP + H(+)</text>
        <dbReference type="Rhea" id="RHEA:48904"/>
        <dbReference type="Rhea" id="RHEA-COMP:9863"/>
        <dbReference type="Rhea" id="RHEA-COMP:12251"/>
        <dbReference type="ChEBI" id="CHEBI:15378"/>
        <dbReference type="ChEBI" id="CHEBI:29999"/>
        <dbReference type="ChEBI" id="CHEBI:57705"/>
        <dbReference type="ChEBI" id="CHEBI:58223"/>
        <dbReference type="ChEBI" id="CHEBI:90838"/>
        <dbReference type="EC" id="2.4.1.255"/>
    </reaction>
</comment>
<comment type="catalytic activity">
    <reaction evidence="10">
        <text>L-threonyl-[protein] + UDP-N-acetyl-alpha-D-glucosamine = 3-O-(N-acetyl-beta-D-glucosaminyl)-L-threonyl-[protein] + UDP + H(+)</text>
        <dbReference type="Rhea" id="RHEA:48908"/>
        <dbReference type="Rhea" id="RHEA-COMP:11060"/>
        <dbReference type="Rhea" id="RHEA-COMP:12252"/>
        <dbReference type="ChEBI" id="CHEBI:15378"/>
        <dbReference type="ChEBI" id="CHEBI:30013"/>
        <dbReference type="ChEBI" id="CHEBI:57705"/>
        <dbReference type="ChEBI" id="CHEBI:58223"/>
        <dbReference type="ChEBI" id="CHEBI:90840"/>
        <dbReference type="EC" id="2.4.1.255"/>
    </reaction>
</comment>
<organism evidence="13">
    <name type="scientific">Lepeophtheirus salmonis</name>
    <name type="common">Salmon louse</name>
    <name type="synonym">Caligus salmonis</name>
    <dbReference type="NCBI Taxonomy" id="72036"/>
    <lineage>
        <taxon>Eukaryota</taxon>
        <taxon>Metazoa</taxon>
        <taxon>Ecdysozoa</taxon>
        <taxon>Arthropoda</taxon>
        <taxon>Crustacea</taxon>
        <taxon>Multicrustacea</taxon>
        <taxon>Hexanauplia</taxon>
        <taxon>Copepoda</taxon>
        <taxon>Siphonostomatoida</taxon>
        <taxon>Caligidae</taxon>
        <taxon>Lepeophtheirus</taxon>
    </lineage>
</organism>
<evidence type="ECO:0000256" key="5">
    <source>
        <dbReference type="ARBA" id="ARBA00022824"/>
    </source>
</evidence>
<accession>A0A0K2UTC6</accession>
<dbReference type="AlphaFoldDB" id="A0A0K2UTC6"/>
<keyword evidence="6" id="KW-0325">Glycoprotein</keyword>
<dbReference type="OrthoDB" id="529273at2759"/>
<dbReference type="InterPro" id="IPR049625">
    <property type="entry name" value="Glyco_transf_61_cat"/>
</dbReference>
<evidence type="ECO:0000256" key="3">
    <source>
        <dbReference type="ARBA" id="ARBA00022679"/>
    </source>
</evidence>
<evidence type="ECO:0000256" key="10">
    <source>
        <dbReference type="ARBA" id="ARBA00049432"/>
    </source>
</evidence>
<keyword evidence="3" id="KW-0808">Transferase</keyword>
<dbReference type="EMBL" id="HACA01024153">
    <property type="protein sequence ID" value="CDW41514.1"/>
    <property type="molecule type" value="Transcribed_RNA"/>
</dbReference>
<dbReference type="GO" id="GO:0005788">
    <property type="term" value="C:endoplasmic reticulum lumen"/>
    <property type="evidence" value="ECO:0007669"/>
    <property type="project" value="TreeGrafter"/>
</dbReference>